<accession>A0A941FEL4</accession>
<evidence type="ECO:0000256" key="2">
    <source>
        <dbReference type="ARBA" id="ARBA00022737"/>
    </source>
</evidence>
<feature type="transmembrane region" description="Helical" evidence="4">
    <location>
        <begin position="532"/>
        <end position="557"/>
    </location>
</feature>
<name>A0A941FEL4_9ACTN</name>
<feature type="domain" description="NACHT" evidence="5">
    <location>
        <begin position="136"/>
        <end position="224"/>
    </location>
</feature>
<keyword evidence="1 3" id="KW-0853">WD repeat</keyword>
<feature type="transmembrane region" description="Helical" evidence="4">
    <location>
        <begin position="646"/>
        <end position="666"/>
    </location>
</feature>
<comment type="caution">
    <text evidence="6">The sequence shown here is derived from an EMBL/GenBank/DDBJ whole genome shotgun (WGS) entry which is preliminary data.</text>
</comment>
<dbReference type="InterPro" id="IPR027417">
    <property type="entry name" value="P-loop_NTPase"/>
</dbReference>
<protein>
    <recommendedName>
        <fullName evidence="5">NACHT domain-containing protein</fullName>
    </recommendedName>
</protein>
<evidence type="ECO:0000313" key="6">
    <source>
        <dbReference type="EMBL" id="MBR8643343.1"/>
    </source>
</evidence>
<organism evidence="6 7">
    <name type="scientific">Streptomyces tuirus</name>
    <dbReference type="NCBI Taxonomy" id="68278"/>
    <lineage>
        <taxon>Bacteria</taxon>
        <taxon>Bacillati</taxon>
        <taxon>Actinomycetota</taxon>
        <taxon>Actinomycetes</taxon>
        <taxon>Kitasatosporales</taxon>
        <taxon>Streptomycetaceae</taxon>
        <taxon>Streptomyces</taxon>
    </lineage>
</organism>
<evidence type="ECO:0000256" key="3">
    <source>
        <dbReference type="PROSITE-ProRule" id="PRU00221"/>
    </source>
</evidence>
<dbReference type="EMBL" id="JAGTPG010000002">
    <property type="protein sequence ID" value="MBR8643343.1"/>
    <property type="molecule type" value="Genomic_DNA"/>
</dbReference>
<evidence type="ECO:0000256" key="4">
    <source>
        <dbReference type="SAM" id="Phobius"/>
    </source>
</evidence>
<dbReference type="PROSITE" id="PS50837">
    <property type="entry name" value="NACHT"/>
    <property type="match status" value="1"/>
</dbReference>
<sequence length="1083" mass="118074">MAVAAVCGGLAGWMLIDRASSNAVATVGSLFVGIVTLFLALVDFFRHEPPPLNPSALADDLALVLKDQWLEEATARGLRDPRVLPLAWTATDRDVARLPRTANARVLRMRLNGRLDGDFDEAIGRLAAGYDQLPNRRLVAIGEPGSGKSVLAILLTLGLLGAREPGGPVPVLLPASSWDPVREPLDDWIVRALALPHYGGREEIPRVLLGHGLLLPVLDGLDEIPESARRSAIRSINLAIGAERPVVVTCRATEYEDLIRGGAPTLREAPVVEICPVSPGDAVAYLRDVDWPAGTDWTPVYAHLRAARHGPVAAALSTPLMVTSARLVYQRLADLDPTELLDSTRFDCQYSVEQHITDKLIDAAYAPDPRLPDAERSGGRWSAGQAREWLTFLARYLHDHRERDLAWWRMSERLLSPWFPPALGVAAGLLLGIGCVAWIVGTDVTKEYAVLPVIAGSIGGGFALLSTIVWYAAPHPLPGRLSFSVQGSWGRLRHGFRIGARLTALAVAPLLVGVTSVAALDEWKYTYTADELYYEMFAVGLSLMLVIGLALAAHNWLNAPPHHATQVSPTNSLAQDRGSAVAGAAVAGCMVAATGLMGWYAGLLSGAWLHREVNDWTGWPEARNVALLAAGKWDAMFDSLSGEAPVWIGLTIVLPGTVFALLLLLTRAWPRFLVVRLFLAARRRLPLRLMGFLADARRRGLLRQSGGAYQFRHVRLQETLAGRPLYGDGPRTGTGDRTVRRRVVLVAGAMTVTTVAFSNRKRDQSLKVWSSSPFPSTLAFHPGSRARLFIGSYYGSVWRWDHEERPPLREHLIREAPKAEPTVSCLVHHPSRPLLVLSDGDSTEVRSTGDGALLKRLLEKTMTASDLAFSPSGHLLVASDGEVMRLWTPGADGSFTGTPVSRKAAHGAGGYSSLLFDPDASQPIALDDTGRVWRYSADSLEPEKGPLASAHEKKTRDTFSGLAAGWRNGLLAFIRIDYDSDLCHVGLWTRTGPLSPWSETPWTRKAYSVAVHPVAPFLVTSDQHGPDVHVWHYTGGSPVYIRTLKGHTDRVFSLTFSPQGDLLATISDDETVRLWETGDWLRR</sequence>
<dbReference type="InterPro" id="IPR001680">
    <property type="entry name" value="WD40_rpt"/>
</dbReference>
<dbReference type="Gene3D" id="3.40.50.300">
    <property type="entry name" value="P-loop containing nucleotide triphosphate hydrolases"/>
    <property type="match status" value="1"/>
</dbReference>
<dbReference type="Proteomes" id="UP000682308">
    <property type="component" value="Unassembled WGS sequence"/>
</dbReference>
<dbReference type="PROSITE" id="PS50082">
    <property type="entry name" value="WD_REPEATS_2"/>
    <property type="match status" value="1"/>
</dbReference>
<dbReference type="InterPro" id="IPR015943">
    <property type="entry name" value="WD40/YVTN_repeat-like_dom_sf"/>
</dbReference>
<dbReference type="AlphaFoldDB" id="A0A941FEL4"/>
<dbReference type="SMART" id="SM00320">
    <property type="entry name" value="WD40"/>
    <property type="match status" value="3"/>
</dbReference>
<dbReference type="PANTHER" id="PTHR19879:SF9">
    <property type="entry name" value="TRANSCRIPTION INITIATION FACTOR TFIID SUBUNIT 5"/>
    <property type="match status" value="1"/>
</dbReference>
<dbReference type="InterPro" id="IPR007111">
    <property type="entry name" value="NACHT_NTPase"/>
</dbReference>
<keyword evidence="4" id="KW-1133">Transmembrane helix</keyword>
<dbReference type="PROSITE" id="PS50294">
    <property type="entry name" value="WD_REPEATS_REGION"/>
    <property type="match status" value="1"/>
</dbReference>
<dbReference type="InterPro" id="IPR019775">
    <property type="entry name" value="WD40_repeat_CS"/>
</dbReference>
<gene>
    <name evidence="6" type="ORF">KEF29_38320</name>
</gene>
<keyword evidence="4" id="KW-0812">Transmembrane</keyword>
<keyword evidence="2" id="KW-0677">Repeat</keyword>
<keyword evidence="4" id="KW-0472">Membrane</keyword>
<proteinExistence type="predicted"/>
<dbReference type="InterPro" id="IPR036322">
    <property type="entry name" value="WD40_repeat_dom_sf"/>
</dbReference>
<dbReference type="Pfam" id="PF00400">
    <property type="entry name" value="WD40"/>
    <property type="match status" value="1"/>
</dbReference>
<reference evidence="6 7" key="1">
    <citation type="submission" date="2021-04" db="EMBL/GenBank/DDBJ databases">
        <title>Characterization of the biosynthetic gene cluster of new lipopeptides with antitumor activity in the genome of the marine Streptomyces PHM034.</title>
        <authorList>
            <person name="Ceniceros A."/>
            <person name="Canedo L."/>
            <person name="Mendez C."/>
            <person name="Olano C."/>
            <person name="Schleissner C."/>
            <person name="Cuevas C."/>
            <person name="De La Calle F."/>
            <person name="Salas J.A."/>
        </authorList>
    </citation>
    <scope>NUCLEOTIDE SEQUENCE [LARGE SCALE GENOMIC DNA]</scope>
    <source>
        <strain evidence="6 7">PHM034</strain>
    </source>
</reference>
<evidence type="ECO:0000259" key="5">
    <source>
        <dbReference type="PROSITE" id="PS50837"/>
    </source>
</evidence>
<feature type="transmembrane region" description="Helical" evidence="4">
    <location>
        <begin position="498"/>
        <end position="520"/>
    </location>
</feature>
<feature type="transmembrane region" description="Helical" evidence="4">
    <location>
        <begin position="23"/>
        <end position="45"/>
    </location>
</feature>
<feature type="transmembrane region" description="Helical" evidence="4">
    <location>
        <begin position="578"/>
        <end position="601"/>
    </location>
</feature>
<dbReference type="Gene3D" id="2.130.10.10">
    <property type="entry name" value="YVTN repeat-like/Quinoprotein amine dehydrogenase"/>
    <property type="match status" value="2"/>
</dbReference>
<keyword evidence="7" id="KW-1185">Reference proteome</keyword>
<dbReference type="SUPFAM" id="SSF50978">
    <property type="entry name" value="WD40 repeat-like"/>
    <property type="match status" value="1"/>
</dbReference>
<dbReference type="PROSITE" id="PS00678">
    <property type="entry name" value="WD_REPEATS_1"/>
    <property type="match status" value="1"/>
</dbReference>
<feature type="transmembrane region" description="Helical" evidence="4">
    <location>
        <begin position="453"/>
        <end position="473"/>
    </location>
</feature>
<evidence type="ECO:0000256" key="1">
    <source>
        <dbReference type="ARBA" id="ARBA00022574"/>
    </source>
</evidence>
<evidence type="ECO:0000313" key="7">
    <source>
        <dbReference type="Proteomes" id="UP000682308"/>
    </source>
</evidence>
<feature type="transmembrane region" description="Helical" evidence="4">
    <location>
        <begin position="418"/>
        <end position="441"/>
    </location>
</feature>
<dbReference type="PANTHER" id="PTHR19879">
    <property type="entry name" value="TRANSCRIPTION INITIATION FACTOR TFIID"/>
    <property type="match status" value="1"/>
</dbReference>
<feature type="repeat" description="WD" evidence="3">
    <location>
        <begin position="1044"/>
        <end position="1076"/>
    </location>
</feature>